<proteinExistence type="predicted"/>
<protein>
    <submittedName>
        <fullName evidence="6">TetR/AcrR family transcriptional regulator</fullName>
    </submittedName>
</protein>
<evidence type="ECO:0000256" key="3">
    <source>
        <dbReference type="ARBA" id="ARBA00023163"/>
    </source>
</evidence>
<dbReference type="SUPFAM" id="SSF48498">
    <property type="entry name" value="Tetracyclin repressor-like, C-terminal domain"/>
    <property type="match status" value="1"/>
</dbReference>
<dbReference type="Pfam" id="PF13305">
    <property type="entry name" value="TetR_C_33"/>
    <property type="match status" value="1"/>
</dbReference>
<dbReference type="Gene3D" id="1.10.357.10">
    <property type="entry name" value="Tetracycline Repressor, domain 2"/>
    <property type="match status" value="1"/>
</dbReference>
<keyword evidence="1" id="KW-0805">Transcription regulation</keyword>
<dbReference type="PROSITE" id="PS50977">
    <property type="entry name" value="HTH_TETR_2"/>
    <property type="match status" value="1"/>
</dbReference>
<sequence length="180" mass="19469">MRLLDRAPASGLSLRTIAREVGVAPPSVYSQFPDARAMLEFVARECWQQLADAMGLAEDQCAESATSLKRLKAQLAGFVSYAMERPSRYQLLFGFLVDTGALPDEPGLLQPVYRSVLRGVRAIGDDGMPFAADDPITATLQIISLAHGRVALAHLAPRHPGNTPAAIIAFVHSAIERLFD</sequence>
<accession>A0ABV9F720</accession>
<dbReference type="RefSeq" id="WP_380806471.1">
    <property type="nucleotide sequence ID" value="NZ_JBHSFZ010000058.1"/>
</dbReference>
<feature type="domain" description="HTH tetR-type" evidence="5">
    <location>
        <begin position="1"/>
        <end position="50"/>
    </location>
</feature>
<comment type="caution">
    <text evidence="6">The sequence shown here is derived from an EMBL/GenBank/DDBJ whole genome shotgun (WGS) entry which is preliminary data.</text>
</comment>
<evidence type="ECO:0000256" key="4">
    <source>
        <dbReference type="PROSITE-ProRule" id="PRU00335"/>
    </source>
</evidence>
<evidence type="ECO:0000256" key="2">
    <source>
        <dbReference type="ARBA" id="ARBA00023125"/>
    </source>
</evidence>
<keyword evidence="7" id="KW-1185">Reference proteome</keyword>
<evidence type="ECO:0000256" key="1">
    <source>
        <dbReference type="ARBA" id="ARBA00023015"/>
    </source>
</evidence>
<name>A0ABV9F720_9SPHN</name>
<dbReference type="SUPFAM" id="SSF46689">
    <property type="entry name" value="Homeodomain-like"/>
    <property type="match status" value="1"/>
</dbReference>
<dbReference type="InterPro" id="IPR009057">
    <property type="entry name" value="Homeodomain-like_sf"/>
</dbReference>
<dbReference type="InterPro" id="IPR001647">
    <property type="entry name" value="HTH_TetR"/>
</dbReference>
<dbReference type="EMBL" id="JBHSFZ010000058">
    <property type="protein sequence ID" value="MFC4595814.1"/>
    <property type="molecule type" value="Genomic_DNA"/>
</dbReference>
<feature type="DNA-binding region" description="H-T-H motif" evidence="4">
    <location>
        <begin position="13"/>
        <end position="32"/>
    </location>
</feature>
<dbReference type="InterPro" id="IPR025996">
    <property type="entry name" value="MT1864/Rv1816-like_C"/>
</dbReference>
<organism evidence="6 7">
    <name type="scientific">Sphingobium tyrosinilyticum</name>
    <dbReference type="NCBI Taxonomy" id="2715436"/>
    <lineage>
        <taxon>Bacteria</taxon>
        <taxon>Pseudomonadati</taxon>
        <taxon>Pseudomonadota</taxon>
        <taxon>Alphaproteobacteria</taxon>
        <taxon>Sphingomonadales</taxon>
        <taxon>Sphingomonadaceae</taxon>
        <taxon>Sphingobium</taxon>
    </lineage>
</organism>
<evidence type="ECO:0000313" key="6">
    <source>
        <dbReference type="EMBL" id="MFC4595814.1"/>
    </source>
</evidence>
<keyword evidence="3" id="KW-0804">Transcription</keyword>
<evidence type="ECO:0000259" key="5">
    <source>
        <dbReference type="PROSITE" id="PS50977"/>
    </source>
</evidence>
<gene>
    <name evidence="6" type="ORF">ACFO3E_16760</name>
</gene>
<reference evidence="7" key="1">
    <citation type="journal article" date="2019" name="Int. J. Syst. Evol. Microbiol.">
        <title>The Global Catalogue of Microorganisms (GCM) 10K type strain sequencing project: providing services to taxonomists for standard genome sequencing and annotation.</title>
        <authorList>
            <consortium name="The Broad Institute Genomics Platform"/>
            <consortium name="The Broad Institute Genome Sequencing Center for Infectious Disease"/>
            <person name="Wu L."/>
            <person name="Ma J."/>
        </authorList>
    </citation>
    <scope>NUCLEOTIDE SEQUENCE [LARGE SCALE GENOMIC DNA]</scope>
    <source>
        <strain evidence="7">NBRC 103632</strain>
    </source>
</reference>
<keyword evidence="2 4" id="KW-0238">DNA-binding</keyword>
<dbReference type="InterPro" id="IPR036271">
    <property type="entry name" value="Tet_transcr_reg_TetR-rel_C_sf"/>
</dbReference>
<dbReference type="Proteomes" id="UP001595957">
    <property type="component" value="Unassembled WGS sequence"/>
</dbReference>
<evidence type="ECO:0000313" key="7">
    <source>
        <dbReference type="Proteomes" id="UP001595957"/>
    </source>
</evidence>